<accession>A0A914W2D0</accession>
<dbReference type="Gene3D" id="2.30.29.30">
    <property type="entry name" value="Pleckstrin-homology domain (PH domain)/Phosphotyrosine-binding domain (PTB)"/>
    <property type="match status" value="1"/>
</dbReference>
<dbReference type="InterPro" id="IPR011993">
    <property type="entry name" value="PH-like_dom_sf"/>
</dbReference>
<dbReference type="AlphaFoldDB" id="A0A914W2D0"/>
<feature type="region of interest" description="Disordered" evidence="2">
    <location>
        <begin position="426"/>
        <end position="522"/>
    </location>
</feature>
<evidence type="ECO:0000313" key="3">
    <source>
        <dbReference type="Proteomes" id="UP000887566"/>
    </source>
</evidence>
<reference evidence="4" key="1">
    <citation type="submission" date="2022-11" db="UniProtKB">
        <authorList>
            <consortium name="WormBaseParasite"/>
        </authorList>
    </citation>
    <scope>IDENTIFICATION</scope>
</reference>
<feature type="compositionally biased region" description="Basic and acidic residues" evidence="2">
    <location>
        <begin position="635"/>
        <end position="654"/>
    </location>
</feature>
<dbReference type="PANTHER" id="PTHR11232:SF17">
    <property type="entry name" value="CAPON-LIKE PROTEIN"/>
    <property type="match status" value="1"/>
</dbReference>
<name>A0A914W2D0_9BILA</name>
<proteinExistence type="predicted"/>
<feature type="region of interest" description="Disordered" evidence="2">
    <location>
        <begin position="272"/>
        <end position="292"/>
    </location>
</feature>
<feature type="region of interest" description="Disordered" evidence="2">
    <location>
        <begin position="786"/>
        <end position="841"/>
    </location>
</feature>
<dbReference type="PANTHER" id="PTHR11232">
    <property type="entry name" value="PHOSPHOTYROSINE INTERACTION DOMAIN-CONTAINING FAMILY MEMBER"/>
    <property type="match status" value="1"/>
</dbReference>
<evidence type="ECO:0000256" key="2">
    <source>
        <dbReference type="SAM" id="MobiDB-lite"/>
    </source>
</evidence>
<feature type="compositionally biased region" description="Low complexity" evidence="2">
    <location>
        <begin position="488"/>
        <end position="501"/>
    </location>
</feature>
<feature type="region of interest" description="Disordered" evidence="2">
    <location>
        <begin position="546"/>
        <end position="720"/>
    </location>
</feature>
<sequence>MASDEQRFYYLRLMAKPGDPDEPIKPKFVQWGPAREFNTSIDESPELESQAMRIVRTIGQAFEVCHKVAQQQMQERSLEENETNNNPHRTKGSIISEEDMEAIDAEEKLAVVAEASRSPSPLVAVDAPQPTIAAGRLPGRKISSDMSSLGTAVGVGSDAPGTSTTLAGNPAAVAAASASQPSLPTTAVNPMQYSSTLPFAHTWAQGFGPTMAPFGVQPQPAAFQSAQSLDQQYSYYQMPPAGGFVGPSASMPYGLGSPLMVSPYATLQLPLPRQQPAPDPMSPTSPVGGGGAGSIPTALQLSRSLEQYNQQLVRSQLDQAQQQAQVAGCQVQLLRDQLTSETTARIEAQSRTHQLLSANRELLEQVQGLVGRLQQLETRITAEIQTSAATPASPPTAVAPASNVPQTSKVAAAVPQSLHFSFHEGLSQEAKLPGPPPIDPLRPHQLQSLSDTRGGSLPPKPVERRSDSSPKKRRRPADDMGIQTEPGSTTDTTTTDYSSSDQYERASALQMPPSSSGAGPQLTPADLSVFMVNPQALQSLASLLQQQLKQQQQTPEQPQKRQPTAPVVSQNPLLQQQVQQPSPVQQQQQQRPPPPRQQFQPMPFANFSPRRGSKTLEQAEGEQAGASTTPPKKKVSSEKTDDVKDKRLLEKRDSGGSGGGAAPRPQVAFKRMSFNTALPIVKKEKEPVSAEPPDSTIAEENEDRSEEMSSYGNKYDLSFSPRRKSSADLIFRRTGSLYNATPASASAATAMYPPRKYTMPAVMIPPPPQYEARRKTLRALSVDIGQNAPLVNGPPAFSPELSPPRENHLLDEDDDDDDMAFFDPPPRKAHTQSGGGGGGGAQAIAKDIAALQTALSAGLAGTSPFAHMSRAQMAPRRQAFGLTSLSPTRHRQQLNEATAKLSDPAVLARLTRNMKHSPQSSPRFQPNGLG</sequence>
<dbReference type="WBParaSite" id="PSAMB.scaffold2994size20147.g19934.t1">
    <property type="protein sequence ID" value="PSAMB.scaffold2994size20147.g19934.t1"/>
    <property type="gene ID" value="PSAMB.scaffold2994size20147.g19934"/>
</dbReference>
<feature type="compositionally biased region" description="Basic and acidic residues" evidence="2">
    <location>
        <begin position="461"/>
        <end position="470"/>
    </location>
</feature>
<feature type="region of interest" description="Disordered" evidence="2">
    <location>
        <begin position="911"/>
        <end position="930"/>
    </location>
</feature>
<evidence type="ECO:0000313" key="4">
    <source>
        <dbReference type="WBParaSite" id="PSAMB.scaffold2994size20147.g19934.t1"/>
    </source>
</evidence>
<feature type="compositionally biased region" description="Low complexity" evidence="2">
    <location>
        <begin position="546"/>
        <end position="590"/>
    </location>
</feature>
<dbReference type="GO" id="GO:0050998">
    <property type="term" value="F:nitric-oxide synthase binding"/>
    <property type="evidence" value="ECO:0007669"/>
    <property type="project" value="TreeGrafter"/>
</dbReference>
<protein>
    <submittedName>
        <fullName evidence="4">Uncharacterized protein</fullName>
    </submittedName>
</protein>
<feature type="compositionally biased region" description="Pro residues" evidence="2">
    <location>
        <begin position="273"/>
        <end position="283"/>
    </location>
</feature>
<evidence type="ECO:0000256" key="1">
    <source>
        <dbReference type="SAM" id="Coils"/>
    </source>
</evidence>
<keyword evidence="1" id="KW-0175">Coiled coil</keyword>
<feature type="coiled-coil region" evidence="1">
    <location>
        <begin position="305"/>
        <end position="379"/>
    </location>
</feature>
<dbReference type="Proteomes" id="UP000887566">
    <property type="component" value="Unplaced"/>
</dbReference>
<keyword evidence="3" id="KW-1185">Reference proteome</keyword>
<organism evidence="3 4">
    <name type="scientific">Plectus sambesii</name>
    <dbReference type="NCBI Taxonomy" id="2011161"/>
    <lineage>
        <taxon>Eukaryota</taxon>
        <taxon>Metazoa</taxon>
        <taxon>Ecdysozoa</taxon>
        <taxon>Nematoda</taxon>
        <taxon>Chromadorea</taxon>
        <taxon>Plectida</taxon>
        <taxon>Plectina</taxon>
        <taxon>Plectoidea</taxon>
        <taxon>Plectidae</taxon>
        <taxon>Plectus</taxon>
    </lineage>
</organism>
<feature type="compositionally biased region" description="Acidic residues" evidence="2">
    <location>
        <begin position="811"/>
        <end position="820"/>
    </location>
</feature>
<dbReference type="InterPro" id="IPR051133">
    <property type="entry name" value="Adapter_Engulfment-Domain"/>
</dbReference>